<feature type="transmembrane region" description="Helical" evidence="2">
    <location>
        <begin position="70"/>
        <end position="94"/>
    </location>
</feature>
<gene>
    <name evidence="3" type="ORF">GRF29_19g926693</name>
</gene>
<evidence type="ECO:0000313" key="3">
    <source>
        <dbReference type="EMBL" id="KAK3214673.1"/>
    </source>
</evidence>
<organism evidence="3 4">
    <name type="scientific">Pseudopithomyces chartarum</name>
    <dbReference type="NCBI Taxonomy" id="1892770"/>
    <lineage>
        <taxon>Eukaryota</taxon>
        <taxon>Fungi</taxon>
        <taxon>Dikarya</taxon>
        <taxon>Ascomycota</taxon>
        <taxon>Pezizomycotina</taxon>
        <taxon>Dothideomycetes</taxon>
        <taxon>Pleosporomycetidae</taxon>
        <taxon>Pleosporales</taxon>
        <taxon>Massarineae</taxon>
        <taxon>Didymosphaeriaceae</taxon>
        <taxon>Pseudopithomyces</taxon>
    </lineage>
</organism>
<accession>A0AAN6RJG2</accession>
<feature type="transmembrane region" description="Helical" evidence="2">
    <location>
        <begin position="179"/>
        <end position="199"/>
    </location>
</feature>
<name>A0AAN6RJG2_9PLEO</name>
<reference evidence="3 4" key="1">
    <citation type="submission" date="2021-02" db="EMBL/GenBank/DDBJ databases">
        <title>Genome assembly of Pseudopithomyces chartarum.</title>
        <authorList>
            <person name="Jauregui R."/>
            <person name="Singh J."/>
            <person name="Voisey C."/>
        </authorList>
    </citation>
    <scope>NUCLEOTIDE SEQUENCE [LARGE SCALE GENOMIC DNA]</scope>
    <source>
        <strain evidence="3 4">AGR01</strain>
    </source>
</reference>
<proteinExistence type="predicted"/>
<evidence type="ECO:0000256" key="1">
    <source>
        <dbReference type="SAM" id="MobiDB-lite"/>
    </source>
</evidence>
<comment type="caution">
    <text evidence="3">The sequence shown here is derived from an EMBL/GenBank/DDBJ whole genome shotgun (WGS) entry which is preliminary data.</text>
</comment>
<protein>
    <submittedName>
        <fullName evidence="3">Uncharacterized protein</fullName>
    </submittedName>
</protein>
<keyword evidence="2" id="KW-1133">Transmembrane helix</keyword>
<keyword evidence="4" id="KW-1185">Reference proteome</keyword>
<evidence type="ECO:0000313" key="4">
    <source>
        <dbReference type="Proteomes" id="UP001280581"/>
    </source>
</evidence>
<dbReference type="EMBL" id="WVTA01000003">
    <property type="protein sequence ID" value="KAK3214673.1"/>
    <property type="molecule type" value="Genomic_DNA"/>
</dbReference>
<keyword evidence="2" id="KW-0812">Transmembrane</keyword>
<dbReference type="AlphaFoldDB" id="A0AAN6RJG2"/>
<feature type="transmembrane region" description="Helical" evidence="2">
    <location>
        <begin position="106"/>
        <end position="128"/>
    </location>
</feature>
<feature type="region of interest" description="Disordered" evidence="1">
    <location>
        <begin position="258"/>
        <end position="286"/>
    </location>
</feature>
<evidence type="ECO:0000256" key="2">
    <source>
        <dbReference type="SAM" id="Phobius"/>
    </source>
</evidence>
<dbReference type="Proteomes" id="UP001280581">
    <property type="component" value="Unassembled WGS sequence"/>
</dbReference>
<sequence length="286" mass="31211">MPSYTLRVALLLAPTVALQLPFSVLIVILERITRSLFLSHTTRDYFRSGARGFTVPGNDLTIDDDNAPTLAFLGVSVLGVLLSCFCAAGMWELRRVDGIRGAGQRVWCWSVLAMQAVVLGVSVGVLGWTSALQAAQEDVKLGSGKEYTRETWVCGIGKLYTEEQDWAGSACGTAKATRFMLIPVAISALLAMVAVWFAAKQRGGTSWLFRGQGHYGGFQSVYEMGPPPQYQHAPPQFYPTQQAYPQQPWPQPVYVAPPQGFQPGPYQPPPQVQKSGPAVGEQSIFR</sequence>
<keyword evidence="2" id="KW-0472">Membrane</keyword>